<comment type="caution">
    <text evidence="2">The sequence shown here is derived from an EMBL/GenBank/DDBJ whole genome shotgun (WGS) entry which is preliminary data.</text>
</comment>
<evidence type="ECO:0000259" key="1">
    <source>
        <dbReference type="PROSITE" id="PS50191"/>
    </source>
</evidence>
<sequence>MGDERSKRIPIDSMEKCRELRNALGDLSPSEALYCSDACLKRYLRARNGNISQAKAMLRETLQWRSSYKPGSIRWEDVAEEFKTGKMFRACFTDKLGRPVIVMIPRNQNTRTHEGQVKQLVYSMENALSYLPPDQDQLAWIIDFEGFSYFNNPPLKTTKEVAHILQSHYPERLAVGIVLNAPKIFEYTLKLWKPFIDLTTYKKIRFVYTRDPSSLKAVEDVFDLKTLDLNFKGKYDHAEYARLMKADEMRIKSFCENASSNFEYRMNGQ</sequence>
<dbReference type="GO" id="GO:0008526">
    <property type="term" value="F:phosphatidylinositol transfer activity"/>
    <property type="evidence" value="ECO:0007669"/>
    <property type="project" value="TreeGrafter"/>
</dbReference>
<name>A0A8T2V247_CERRI</name>
<dbReference type="PROSITE" id="PS50191">
    <property type="entry name" value="CRAL_TRIO"/>
    <property type="match status" value="1"/>
</dbReference>
<protein>
    <recommendedName>
        <fullName evidence="1">CRAL-TRIO domain-containing protein</fullName>
    </recommendedName>
</protein>
<dbReference type="Proteomes" id="UP000825935">
    <property type="component" value="Chromosome 3"/>
</dbReference>
<accession>A0A8T2V247</accession>
<dbReference type="Pfam" id="PF00650">
    <property type="entry name" value="CRAL_TRIO"/>
    <property type="match status" value="1"/>
</dbReference>
<dbReference type="PANTHER" id="PTHR45824">
    <property type="entry name" value="GH16843P"/>
    <property type="match status" value="1"/>
</dbReference>
<dbReference type="InterPro" id="IPR001251">
    <property type="entry name" value="CRAL-TRIO_dom"/>
</dbReference>
<evidence type="ECO:0000313" key="2">
    <source>
        <dbReference type="EMBL" id="KAH7442507.1"/>
    </source>
</evidence>
<dbReference type="EMBL" id="CM035408">
    <property type="protein sequence ID" value="KAH7442507.1"/>
    <property type="molecule type" value="Genomic_DNA"/>
</dbReference>
<dbReference type="SUPFAM" id="SSF46938">
    <property type="entry name" value="CRAL/TRIO N-terminal domain"/>
    <property type="match status" value="1"/>
</dbReference>
<dbReference type="InterPro" id="IPR036273">
    <property type="entry name" value="CRAL/TRIO_N_dom_sf"/>
</dbReference>
<keyword evidence="3" id="KW-1185">Reference proteome</keyword>
<dbReference type="SMART" id="SM01100">
    <property type="entry name" value="CRAL_TRIO_N"/>
    <property type="match status" value="1"/>
</dbReference>
<dbReference type="OrthoDB" id="75724at2759"/>
<reference evidence="2" key="1">
    <citation type="submission" date="2021-08" db="EMBL/GenBank/DDBJ databases">
        <title>WGS assembly of Ceratopteris richardii.</title>
        <authorList>
            <person name="Marchant D.B."/>
            <person name="Chen G."/>
            <person name="Jenkins J."/>
            <person name="Shu S."/>
            <person name="Leebens-Mack J."/>
            <person name="Grimwood J."/>
            <person name="Schmutz J."/>
            <person name="Soltis P."/>
            <person name="Soltis D."/>
            <person name="Chen Z.-H."/>
        </authorList>
    </citation>
    <scope>NUCLEOTIDE SEQUENCE</scope>
    <source>
        <strain evidence="2">Whitten #5841</strain>
        <tissue evidence="2">Leaf</tissue>
    </source>
</reference>
<dbReference type="EMBL" id="CM035408">
    <property type="protein sequence ID" value="KAH7442504.1"/>
    <property type="molecule type" value="Genomic_DNA"/>
</dbReference>
<dbReference type="SUPFAM" id="SSF52087">
    <property type="entry name" value="CRAL/TRIO domain"/>
    <property type="match status" value="1"/>
</dbReference>
<dbReference type="EMBL" id="CM035408">
    <property type="protein sequence ID" value="KAH7442505.1"/>
    <property type="molecule type" value="Genomic_DNA"/>
</dbReference>
<dbReference type="InterPro" id="IPR011074">
    <property type="entry name" value="CRAL/TRIO_N_dom"/>
</dbReference>
<dbReference type="SMART" id="SM00516">
    <property type="entry name" value="SEC14"/>
    <property type="match status" value="1"/>
</dbReference>
<dbReference type="AlphaFoldDB" id="A0A8T2V247"/>
<organism evidence="2 3">
    <name type="scientific">Ceratopteris richardii</name>
    <name type="common">Triangle waterfern</name>
    <dbReference type="NCBI Taxonomy" id="49495"/>
    <lineage>
        <taxon>Eukaryota</taxon>
        <taxon>Viridiplantae</taxon>
        <taxon>Streptophyta</taxon>
        <taxon>Embryophyta</taxon>
        <taxon>Tracheophyta</taxon>
        <taxon>Polypodiopsida</taxon>
        <taxon>Polypodiidae</taxon>
        <taxon>Polypodiales</taxon>
        <taxon>Pteridineae</taxon>
        <taxon>Pteridaceae</taxon>
        <taxon>Parkerioideae</taxon>
        <taxon>Ceratopteris</taxon>
    </lineage>
</organism>
<dbReference type="InterPro" id="IPR036865">
    <property type="entry name" value="CRAL-TRIO_dom_sf"/>
</dbReference>
<dbReference type="Pfam" id="PF03765">
    <property type="entry name" value="CRAL_TRIO_N"/>
    <property type="match status" value="1"/>
</dbReference>
<dbReference type="Gene3D" id="3.40.525.10">
    <property type="entry name" value="CRAL-TRIO lipid binding domain"/>
    <property type="match status" value="1"/>
</dbReference>
<dbReference type="InterPro" id="IPR052578">
    <property type="entry name" value="PI_Transfer_CRAL-TRIO"/>
</dbReference>
<proteinExistence type="predicted"/>
<evidence type="ECO:0000313" key="3">
    <source>
        <dbReference type="Proteomes" id="UP000825935"/>
    </source>
</evidence>
<dbReference type="PANTHER" id="PTHR45824:SF6">
    <property type="entry name" value="F16L1.9 PROTEIN"/>
    <property type="match status" value="1"/>
</dbReference>
<gene>
    <name evidence="2" type="ORF">KP509_03G091900</name>
</gene>
<feature type="domain" description="CRAL-TRIO" evidence="1">
    <location>
        <begin position="75"/>
        <end position="239"/>
    </location>
</feature>
<dbReference type="CDD" id="cd00170">
    <property type="entry name" value="SEC14"/>
    <property type="match status" value="1"/>
</dbReference>